<dbReference type="PATRIC" id="fig|467210.3.peg.2285"/>
<evidence type="ECO:0000313" key="1">
    <source>
        <dbReference type="EMBL" id="KXB54816.1"/>
    </source>
</evidence>
<organism evidence="1 2">
    <name type="scientific">Lachnoanaerobaculum saburreum</name>
    <dbReference type="NCBI Taxonomy" id="467210"/>
    <lineage>
        <taxon>Bacteria</taxon>
        <taxon>Bacillati</taxon>
        <taxon>Bacillota</taxon>
        <taxon>Clostridia</taxon>
        <taxon>Lachnospirales</taxon>
        <taxon>Lachnospiraceae</taxon>
        <taxon>Lachnoanaerobaculum</taxon>
    </lineage>
</organism>
<protein>
    <submittedName>
        <fullName evidence="1">Uncharacterized protein</fullName>
    </submittedName>
</protein>
<sequence>MILVKLLANCIFDEKIALLYILSHKLYYLSTKSKVVDMGIKCGQCG</sequence>
<dbReference type="Proteomes" id="UP000070394">
    <property type="component" value="Unassembled WGS sequence"/>
</dbReference>
<dbReference type="EMBL" id="LSDA01000125">
    <property type="protein sequence ID" value="KXB54816.1"/>
    <property type="molecule type" value="Genomic_DNA"/>
</dbReference>
<reference evidence="2" key="1">
    <citation type="submission" date="2016-01" db="EMBL/GenBank/DDBJ databases">
        <authorList>
            <person name="Mitreva M."/>
            <person name="Pepin K.H."/>
            <person name="Mihindukulasuriya K.A."/>
            <person name="Fulton R."/>
            <person name="Fronick C."/>
            <person name="O'Laughlin M."/>
            <person name="Miner T."/>
            <person name="Herter B."/>
            <person name="Rosa B.A."/>
            <person name="Cordes M."/>
            <person name="Tomlinson C."/>
            <person name="Wollam A."/>
            <person name="Palsikar V.B."/>
            <person name="Mardis E.R."/>
            <person name="Wilson R.K."/>
        </authorList>
    </citation>
    <scope>NUCLEOTIDE SEQUENCE [LARGE SCALE GENOMIC DNA]</scope>
    <source>
        <strain evidence="2">DNF00896</strain>
    </source>
</reference>
<accession>A0A133ZHD2</accession>
<keyword evidence="2" id="KW-1185">Reference proteome</keyword>
<name>A0A133ZHD2_9FIRM</name>
<dbReference type="AlphaFoldDB" id="A0A133ZHD2"/>
<gene>
    <name evidence="1" type="ORF">HMPREF1866_02307</name>
</gene>
<proteinExistence type="predicted"/>
<evidence type="ECO:0000313" key="2">
    <source>
        <dbReference type="Proteomes" id="UP000070394"/>
    </source>
</evidence>
<comment type="caution">
    <text evidence="1">The sequence shown here is derived from an EMBL/GenBank/DDBJ whole genome shotgun (WGS) entry which is preliminary data.</text>
</comment>